<dbReference type="Gene3D" id="3.40.50.300">
    <property type="entry name" value="P-loop containing nucleotide triphosphate hydrolases"/>
    <property type="match status" value="1"/>
</dbReference>
<feature type="compositionally biased region" description="Polar residues" evidence="4">
    <location>
        <begin position="1"/>
        <end position="11"/>
    </location>
</feature>
<accession>A0A0P7YXU4</accession>
<gene>
    <name evidence="6" type="ORF">HLUCCA11_07575</name>
</gene>
<dbReference type="InterPro" id="IPR037359">
    <property type="entry name" value="NST/OST"/>
</dbReference>
<feature type="region of interest" description="Disordered" evidence="4">
    <location>
        <begin position="93"/>
        <end position="120"/>
    </location>
</feature>
<dbReference type="InterPro" id="IPR000863">
    <property type="entry name" value="Sulfotransferase_dom"/>
</dbReference>
<evidence type="ECO:0000313" key="7">
    <source>
        <dbReference type="Proteomes" id="UP000050465"/>
    </source>
</evidence>
<protein>
    <submittedName>
        <fullName evidence="6">Sulfotransferase domain</fullName>
    </submittedName>
</protein>
<dbReference type="GO" id="GO:0008146">
    <property type="term" value="F:sulfotransferase activity"/>
    <property type="evidence" value="ECO:0007669"/>
    <property type="project" value="InterPro"/>
</dbReference>
<dbReference type="PROSITE" id="PS50005">
    <property type="entry name" value="TPR"/>
    <property type="match status" value="2"/>
</dbReference>
<dbReference type="InterPro" id="IPR011990">
    <property type="entry name" value="TPR-like_helical_dom_sf"/>
</dbReference>
<dbReference type="PANTHER" id="PTHR10605">
    <property type="entry name" value="HEPARAN SULFATE SULFOTRANSFERASE"/>
    <property type="match status" value="1"/>
</dbReference>
<dbReference type="PATRIC" id="fig|1666911.3.peg.3821"/>
<feature type="region of interest" description="Disordered" evidence="4">
    <location>
        <begin position="1"/>
        <end position="28"/>
    </location>
</feature>
<keyword evidence="1 6" id="KW-0808">Transferase</keyword>
<feature type="region of interest" description="Disordered" evidence="4">
    <location>
        <begin position="314"/>
        <end position="333"/>
    </location>
</feature>
<dbReference type="Proteomes" id="UP000050465">
    <property type="component" value="Unassembled WGS sequence"/>
</dbReference>
<comment type="caution">
    <text evidence="6">The sequence shown here is derived from an EMBL/GenBank/DDBJ whole genome shotgun (WGS) entry which is preliminary data.</text>
</comment>
<evidence type="ECO:0000256" key="4">
    <source>
        <dbReference type="SAM" id="MobiDB-lite"/>
    </source>
</evidence>
<evidence type="ECO:0000313" key="6">
    <source>
        <dbReference type="EMBL" id="KPQ36062.1"/>
    </source>
</evidence>
<evidence type="ECO:0000256" key="3">
    <source>
        <dbReference type="PROSITE-ProRule" id="PRU00339"/>
    </source>
</evidence>
<proteinExistence type="predicted"/>
<evidence type="ECO:0000256" key="1">
    <source>
        <dbReference type="ARBA" id="ARBA00022679"/>
    </source>
</evidence>
<feature type="domain" description="Sulfotransferase" evidence="5">
    <location>
        <begin position="349"/>
        <end position="551"/>
    </location>
</feature>
<dbReference type="AlphaFoldDB" id="A0A0P7YXU4"/>
<dbReference type="SUPFAM" id="SSF48452">
    <property type="entry name" value="TPR-like"/>
    <property type="match status" value="1"/>
</dbReference>
<dbReference type="SUPFAM" id="SSF52540">
    <property type="entry name" value="P-loop containing nucleoside triphosphate hydrolases"/>
    <property type="match status" value="1"/>
</dbReference>
<reference evidence="6 7" key="1">
    <citation type="submission" date="2015-09" db="EMBL/GenBank/DDBJ databases">
        <title>Identification and resolution of microdiversity through metagenomic sequencing of parallel consortia.</title>
        <authorList>
            <person name="Nelson W.C."/>
            <person name="Romine M.F."/>
            <person name="Lindemann S.R."/>
        </authorList>
    </citation>
    <scope>NUCLEOTIDE SEQUENCE [LARGE SCALE GENOMIC DNA]</scope>
    <source>
        <strain evidence="6">Ana</strain>
    </source>
</reference>
<dbReference type="STRING" id="1666911.HLUCCA11_07575"/>
<dbReference type="Gene3D" id="1.25.40.10">
    <property type="entry name" value="Tetratricopeptide repeat domain"/>
    <property type="match status" value="2"/>
</dbReference>
<feature type="repeat" description="TPR" evidence="3">
    <location>
        <begin position="202"/>
        <end position="235"/>
    </location>
</feature>
<dbReference type="EMBL" id="LJZR01000008">
    <property type="protein sequence ID" value="KPQ36062.1"/>
    <property type="molecule type" value="Genomic_DNA"/>
</dbReference>
<keyword evidence="2" id="KW-0325">Glycoprotein</keyword>
<organism evidence="6 7">
    <name type="scientific">Phormidesmis priestleyi Ana</name>
    <dbReference type="NCBI Taxonomy" id="1666911"/>
    <lineage>
        <taxon>Bacteria</taxon>
        <taxon>Bacillati</taxon>
        <taxon>Cyanobacteriota</taxon>
        <taxon>Cyanophyceae</taxon>
        <taxon>Leptolyngbyales</taxon>
        <taxon>Leptolyngbyaceae</taxon>
        <taxon>Phormidesmis</taxon>
    </lineage>
</organism>
<dbReference type="Pfam" id="PF13181">
    <property type="entry name" value="TPR_8"/>
    <property type="match status" value="1"/>
</dbReference>
<dbReference type="SMART" id="SM00028">
    <property type="entry name" value="TPR"/>
    <property type="match status" value="5"/>
</dbReference>
<dbReference type="PANTHER" id="PTHR10605:SF56">
    <property type="entry name" value="BIFUNCTIONAL HEPARAN SULFATE N-DEACETYLASE_N-SULFOTRANSFERASE"/>
    <property type="match status" value="1"/>
</dbReference>
<feature type="repeat" description="TPR" evidence="3">
    <location>
        <begin position="127"/>
        <end position="160"/>
    </location>
</feature>
<evidence type="ECO:0000259" key="5">
    <source>
        <dbReference type="Pfam" id="PF00685"/>
    </source>
</evidence>
<dbReference type="InterPro" id="IPR019734">
    <property type="entry name" value="TPR_rpt"/>
</dbReference>
<dbReference type="Pfam" id="PF14559">
    <property type="entry name" value="TPR_19"/>
    <property type="match status" value="1"/>
</dbReference>
<name>A0A0P7YXU4_9CYAN</name>
<sequence>MTLNIDSTMSSECDRPTPDASLGTQNEGKPAIAASELSELKISDLKIADFEAAIAAALKQAQLSCEQHNWPEVIASCQRAIAYCSQPAVSQPAVSQPAPQINNTPVPTESLTPESLTPESLTDATKAELYEAKGDLFERQGQLENAIEAFEQAVGHHPEQVGPRVKLAALYVRQQQWALAVAQYEQALALDASLSEVRNSLAEGYVQQAQAFKQAGDVESSVSAYLQALRQQPRLFSVYSRLRYNLMRYDLPKGDPLFQEIAEVCQSIVSEQPALLPARVALGYALTKMGQLAEAIECFRQVGDRLISRQLAPSSAPSLAPSSADSSADLAPNSSDLASRPLLAARRQPDFMIIGAEKCGTTSLYQYLRQHPAVLPPIEKEIDFFDTEYEQGIEWYLSHFPAMFAEPNANAEFITGETSANYLYNNQAPARIFKHFPQIKLAVILRDPIDRTLSRYSMMVRNGAEKRSFEVAIAEEIDLIEQATTADGSIPWPVLNRCRHIGNSLYYHHLERWLTVFPRQQLLVLKSEDLFLQPAQTLKQLYETLGIADNPKQIYEKHNVGSYRPLEDRIRQPLADFFAPHTQKLETLLGQSFQWDHTPLNTDGLAADNRR</sequence>
<dbReference type="InterPro" id="IPR027417">
    <property type="entry name" value="P-loop_NTPase"/>
</dbReference>
<keyword evidence="3" id="KW-0802">TPR repeat</keyword>
<evidence type="ECO:0000256" key="2">
    <source>
        <dbReference type="ARBA" id="ARBA00023180"/>
    </source>
</evidence>
<dbReference type="Pfam" id="PF00685">
    <property type="entry name" value="Sulfotransfer_1"/>
    <property type="match status" value="1"/>
</dbReference>